<proteinExistence type="predicted"/>
<dbReference type="EMBL" id="JACMSC010000002">
    <property type="protein sequence ID" value="KAG6531856.1"/>
    <property type="molecule type" value="Genomic_DNA"/>
</dbReference>
<sequence>MENDDGVSLESGERNPLLDKSCGKEAAISGKFTSPEPSFIRKLQFLGSRKDSQGVRTKEQFETLMCYLEETFELQKCVVATGQKFTEMQSKTNSIFSGADAHDKSIGFNLRQFADIIRTSKEQL</sequence>
<evidence type="ECO:0000313" key="2">
    <source>
        <dbReference type="Proteomes" id="UP000734854"/>
    </source>
</evidence>
<keyword evidence="2" id="KW-1185">Reference proteome</keyword>
<evidence type="ECO:0000313" key="1">
    <source>
        <dbReference type="EMBL" id="KAG6531856.1"/>
    </source>
</evidence>
<dbReference type="PANTHER" id="PTHR47747:SF2">
    <property type="entry name" value="RIBONUCLEASE P PROTEIN SUBUNIT P38-LIKE PROTEIN"/>
    <property type="match status" value="1"/>
</dbReference>
<accession>A0A8J5IB61</accession>
<dbReference type="PANTHER" id="PTHR47747">
    <property type="entry name" value="RIBONUCLEASE P PROTEIN SUBUNIT P38-LIKE PROTEIN"/>
    <property type="match status" value="1"/>
</dbReference>
<protein>
    <submittedName>
        <fullName evidence="1">Uncharacterized protein</fullName>
    </submittedName>
</protein>
<reference evidence="1 2" key="1">
    <citation type="submission" date="2020-08" db="EMBL/GenBank/DDBJ databases">
        <title>Plant Genome Project.</title>
        <authorList>
            <person name="Zhang R.-G."/>
        </authorList>
    </citation>
    <scope>NUCLEOTIDE SEQUENCE [LARGE SCALE GENOMIC DNA]</scope>
    <source>
        <tissue evidence="1">Rhizome</tissue>
    </source>
</reference>
<organism evidence="1 2">
    <name type="scientific">Zingiber officinale</name>
    <name type="common">Ginger</name>
    <name type="synonym">Amomum zingiber</name>
    <dbReference type="NCBI Taxonomy" id="94328"/>
    <lineage>
        <taxon>Eukaryota</taxon>
        <taxon>Viridiplantae</taxon>
        <taxon>Streptophyta</taxon>
        <taxon>Embryophyta</taxon>
        <taxon>Tracheophyta</taxon>
        <taxon>Spermatophyta</taxon>
        <taxon>Magnoliopsida</taxon>
        <taxon>Liliopsida</taxon>
        <taxon>Zingiberales</taxon>
        <taxon>Zingiberaceae</taxon>
        <taxon>Zingiber</taxon>
    </lineage>
</organism>
<dbReference type="AlphaFoldDB" id="A0A8J5IB61"/>
<name>A0A8J5IB61_ZINOF</name>
<comment type="caution">
    <text evidence="1">The sequence shown here is derived from an EMBL/GenBank/DDBJ whole genome shotgun (WGS) entry which is preliminary data.</text>
</comment>
<dbReference type="Proteomes" id="UP000734854">
    <property type="component" value="Unassembled WGS sequence"/>
</dbReference>
<gene>
    <name evidence="1" type="ORF">ZIOFF_005684</name>
</gene>